<gene>
    <name evidence="8" type="ORF">V1264_014267</name>
</gene>
<dbReference type="EMBL" id="JBAMIC010000003">
    <property type="protein sequence ID" value="KAK7110383.1"/>
    <property type="molecule type" value="Genomic_DNA"/>
</dbReference>
<evidence type="ECO:0000313" key="8">
    <source>
        <dbReference type="EMBL" id="KAK7110383.1"/>
    </source>
</evidence>
<keyword evidence="3 6" id="KW-1133">Transmembrane helix</keyword>
<dbReference type="Proteomes" id="UP001374579">
    <property type="component" value="Unassembled WGS sequence"/>
</dbReference>
<feature type="compositionally biased region" description="Polar residues" evidence="5">
    <location>
        <begin position="217"/>
        <end position="233"/>
    </location>
</feature>
<dbReference type="Pfam" id="PF24456">
    <property type="entry name" value="RHD_RETREG1-3"/>
    <property type="match status" value="1"/>
</dbReference>
<dbReference type="PANTHER" id="PTHR20952:SF4">
    <property type="entry name" value="RETICULOPHAGY REGULATOR 2"/>
    <property type="match status" value="1"/>
</dbReference>
<name>A0AAN9BRX4_9CAEN</name>
<accession>A0AAN9BRX4</accession>
<evidence type="ECO:0000256" key="6">
    <source>
        <dbReference type="SAM" id="Phobius"/>
    </source>
</evidence>
<feature type="transmembrane region" description="Helical" evidence="6">
    <location>
        <begin position="168"/>
        <end position="187"/>
    </location>
</feature>
<feature type="transmembrane region" description="Helical" evidence="6">
    <location>
        <begin position="40"/>
        <end position="59"/>
    </location>
</feature>
<dbReference type="InterPro" id="IPR057282">
    <property type="entry name" value="RETREG1-3-like_RHD"/>
</dbReference>
<feature type="transmembrane region" description="Helical" evidence="6">
    <location>
        <begin position="143"/>
        <end position="162"/>
    </location>
</feature>
<evidence type="ECO:0000313" key="9">
    <source>
        <dbReference type="Proteomes" id="UP001374579"/>
    </source>
</evidence>
<feature type="compositionally biased region" description="Acidic residues" evidence="5">
    <location>
        <begin position="458"/>
        <end position="477"/>
    </location>
</feature>
<evidence type="ECO:0000256" key="5">
    <source>
        <dbReference type="SAM" id="MobiDB-lite"/>
    </source>
</evidence>
<dbReference type="CDD" id="cd22558">
    <property type="entry name" value="RETR_RHD"/>
    <property type="match status" value="1"/>
</dbReference>
<keyword evidence="2 6" id="KW-0812">Transmembrane</keyword>
<keyword evidence="9" id="KW-1185">Reference proteome</keyword>
<keyword evidence="4 6" id="KW-0472">Membrane</keyword>
<proteinExistence type="predicted"/>
<comment type="subcellular location">
    <subcellularLocation>
        <location evidence="1">Membrane</location>
        <topology evidence="1">Multi-pass membrane protein</topology>
    </subcellularLocation>
</comment>
<sequence length="510" mass="56147">MEGPKDLWVSPKTMEGKLTELLNPVEPLIMRLQSLLVWEYPRRSAVFLVIVHVLFWIVAKCCVQIYSVISVALMVIFFIDTWKKRIWPEIRVPPPDPEDTDGWTPVHPRLLSVPEISHHLSNATCYAVRMASAARMLRREKPAIFFLLFSTVFLCMAALGMYMSGFLIIYTIVMSIMVWPSLVYHNLLKRAYLRMEPAFMWLDYQLKSKCRFRSGGEDQNGNQTGLTTAQVSVSGGPVGRDGRSGMLAQVVEEVEEEDFEPSLDPVTTAALARAITDSEDEGTGGTPSIPTLSKEPSIDNSDDERHTEDFSLDVDAMPSFDDLDHSDDDLLSFTPASAARPKGLPGLDGSDMPFEPSHFEDSDSDDESGLSKDLSFPDMAAQTVLSSGTDAATAALTSTLVTRTLTSMMETALQGVMGMASGQQAQSSGRLPHTGTKITYTKTPEGESIDFATPEPTITEDEEGCEPSDDDENENVLDDTINNEVAEIEKDFDFLDDLEGEGGEPATTPQ</sequence>
<reference evidence="8 9" key="1">
    <citation type="submission" date="2024-02" db="EMBL/GenBank/DDBJ databases">
        <title>Chromosome-scale genome assembly of the rough periwinkle Littorina saxatilis.</title>
        <authorList>
            <person name="De Jode A."/>
            <person name="Faria R."/>
            <person name="Formenti G."/>
            <person name="Sims Y."/>
            <person name="Smith T.P."/>
            <person name="Tracey A."/>
            <person name="Wood J.M.D."/>
            <person name="Zagrodzka Z.B."/>
            <person name="Johannesson K."/>
            <person name="Butlin R.K."/>
            <person name="Leder E.H."/>
        </authorList>
    </citation>
    <scope>NUCLEOTIDE SEQUENCE [LARGE SCALE GENOMIC DNA]</scope>
    <source>
        <strain evidence="8">Snail1</strain>
        <tissue evidence="8">Muscle</tissue>
    </source>
</reference>
<evidence type="ECO:0000256" key="4">
    <source>
        <dbReference type="ARBA" id="ARBA00023136"/>
    </source>
</evidence>
<feature type="domain" description="RETREG1-3/ARL6IP-like N-terminal reticulon-homology" evidence="7">
    <location>
        <begin position="23"/>
        <end position="205"/>
    </location>
</feature>
<protein>
    <recommendedName>
        <fullName evidence="7">RETREG1-3/ARL6IP-like N-terminal reticulon-homology domain-containing protein</fullName>
    </recommendedName>
</protein>
<dbReference type="GO" id="GO:0016020">
    <property type="term" value="C:membrane"/>
    <property type="evidence" value="ECO:0007669"/>
    <property type="project" value="UniProtKB-SubCell"/>
</dbReference>
<dbReference type="GO" id="GO:0005783">
    <property type="term" value="C:endoplasmic reticulum"/>
    <property type="evidence" value="ECO:0007669"/>
    <property type="project" value="UniProtKB-ARBA"/>
</dbReference>
<organism evidence="8 9">
    <name type="scientific">Littorina saxatilis</name>
    <dbReference type="NCBI Taxonomy" id="31220"/>
    <lineage>
        <taxon>Eukaryota</taxon>
        <taxon>Metazoa</taxon>
        <taxon>Spiralia</taxon>
        <taxon>Lophotrochozoa</taxon>
        <taxon>Mollusca</taxon>
        <taxon>Gastropoda</taxon>
        <taxon>Caenogastropoda</taxon>
        <taxon>Littorinimorpha</taxon>
        <taxon>Littorinoidea</taxon>
        <taxon>Littorinidae</taxon>
        <taxon>Littorina</taxon>
    </lineage>
</organism>
<feature type="region of interest" description="Disordered" evidence="5">
    <location>
        <begin position="332"/>
        <end position="374"/>
    </location>
</feature>
<evidence type="ECO:0000256" key="2">
    <source>
        <dbReference type="ARBA" id="ARBA00022692"/>
    </source>
</evidence>
<feature type="region of interest" description="Disordered" evidence="5">
    <location>
        <begin position="446"/>
        <end position="480"/>
    </location>
</feature>
<dbReference type="PANTHER" id="PTHR20952">
    <property type="entry name" value="ADP-RIBOSYLATION-LIKE FACTOR 6-INTERACTING PROTEIN"/>
    <property type="match status" value="1"/>
</dbReference>
<evidence type="ECO:0000256" key="3">
    <source>
        <dbReference type="ARBA" id="ARBA00022989"/>
    </source>
</evidence>
<comment type="caution">
    <text evidence="8">The sequence shown here is derived from an EMBL/GenBank/DDBJ whole genome shotgun (WGS) entry which is preliminary data.</text>
</comment>
<feature type="region of interest" description="Disordered" evidence="5">
    <location>
        <begin position="276"/>
        <end position="306"/>
    </location>
</feature>
<dbReference type="AlphaFoldDB" id="A0AAN9BRX4"/>
<dbReference type="InterPro" id="IPR052114">
    <property type="entry name" value="ER_autophagy_membrane_reg"/>
</dbReference>
<evidence type="ECO:0000256" key="1">
    <source>
        <dbReference type="ARBA" id="ARBA00004141"/>
    </source>
</evidence>
<feature type="region of interest" description="Disordered" evidence="5">
    <location>
        <begin position="215"/>
        <end position="238"/>
    </location>
</feature>
<evidence type="ECO:0000259" key="7">
    <source>
        <dbReference type="Pfam" id="PF24456"/>
    </source>
</evidence>